<keyword evidence="1" id="KW-0175">Coiled coil</keyword>
<feature type="coiled-coil region" evidence="1">
    <location>
        <begin position="47"/>
        <end position="74"/>
    </location>
</feature>
<reference evidence="2 3" key="1">
    <citation type="submission" date="2019-01" db="EMBL/GenBank/DDBJ databases">
        <title>Genome sequence of Bacillus glycinifermentans SRCM103574.</title>
        <authorList>
            <person name="Kong H.-J."/>
            <person name="Jeong S.-Y."/>
            <person name="Jeong D.-Y."/>
        </authorList>
    </citation>
    <scope>NUCLEOTIDE SEQUENCE [LARGE SCALE GENOMIC DNA]</scope>
    <source>
        <strain evidence="2 3">SRCM103574</strain>
    </source>
</reference>
<dbReference type="RefSeq" id="WP_128748336.1">
    <property type="nucleotide sequence ID" value="NZ_CP035232.1"/>
</dbReference>
<protein>
    <submittedName>
        <fullName evidence="2">Uncharacterized protein</fullName>
    </submittedName>
</protein>
<evidence type="ECO:0000313" key="3">
    <source>
        <dbReference type="Proteomes" id="UP000288675"/>
    </source>
</evidence>
<evidence type="ECO:0000256" key="1">
    <source>
        <dbReference type="SAM" id="Coils"/>
    </source>
</evidence>
<dbReference type="Proteomes" id="UP000288675">
    <property type="component" value="Chromosome"/>
</dbReference>
<dbReference type="GeneID" id="82855192"/>
<name>A0AAJ3Z1L3_9BACI</name>
<evidence type="ECO:0000313" key="2">
    <source>
        <dbReference type="EMBL" id="QAT67141.1"/>
    </source>
</evidence>
<sequence>MAKLEGVKTLDMVNGEITKVSDDTNEHHVWDYDGMFAIFRKVAASTNPSVEERVAKAEGEIDSLKSDVAALKGEAEYRRKWTEEVDL</sequence>
<dbReference type="EMBL" id="CP035232">
    <property type="protein sequence ID" value="QAT67141.1"/>
    <property type="molecule type" value="Genomic_DNA"/>
</dbReference>
<dbReference type="AlphaFoldDB" id="A0AAJ3Z1L3"/>
<proteinExistence type="predicted"/>
<organism evidence="2 3">
    <name type="scientific">Bacillus glycinifermentans</name>
    <dbReference type="NCBI Taxonomy" id="1664069"/>
    <lineage>
        <taxon>Bacteria</taxon>
        <taxon>Bacillati</taxon>
        <taxon>Bacillota</taxon>
        <taxon>Bacilli</taxon>
        <taxon>Bacillales</taxon>
        <taxon>Bacillaceae</taxon>
        <taxon>Bacillus</taxon>
    </lineage>
</organism>
<accession>A0AAJ3Z1L3</accession>
<gene>
    <name evidence="2" type="ORF">EQZ20_21170</name>
</gene>